<dbReference type="InterPro" id="IPR045086">
    <property type="entry name" value="OBG_GTPase"/>
</dbReference>
<evidence type="ECO:0000256" key="3">
    <source>
        <dbReference type="ARBA" id="ARBA00022723"/>
    </source>
</evidence>
<dbReference type="GO" id="GO:0000287">
    <property type="term" value="F:magnesium ion binding"/>
    <property type="evidence" value="ECO:0007669"/>
    <property type="project" value="InterPro"/>
</dbReference>
<dbReference type="GO" id="GO:0043022">
    <property type="term" value="F:ribosome binding"/>
    <property type="evidence" value="ECO:0007669"/>
    <property type="project" value="UniProtKB-ARBA"/>
</dbReference>
<evidence type="ECO:0000256" key="4">
    <source>
        <dbReference type="ARBA" id="ARBA00022741"/>
    </source>
</evidence>
<feature type="binding site" evidence="8">
    <location>
        <position position="193"/>
    </location>
    <ligand>
        <name>Mg(2+)</name>
        <dbReference type="ChEBI" id="CHEBI:18420"/>
    </ligand>
</feature>
<accession>A0A3R5UXJ7</accession>
<evidence type="ECO:0000256" key="7">
    <source>
        <dbReference type="ARBA" id="ARBA00023134"/>
    </source>
</evidence>
<feature type="binding site" evidence="8">
    <location>
        <begin position="191"/>
        <end position="195"/>
    </location>
    <ligand>
        <name>GTP</name>
        <dbReference type="ChEBI" id="CHEBI:37565"/>
    </ligand>
</feature>
<comment type="subunit">
    <text evidence="8">Monomer.</text>
</comment>
<dbReference type="PRINTS" id="PR00326">
    <property type="entry name" value="GTP1OBG"/>
</dbReference>
<feature type="binding site" evidence="8">
    <location>
        <position position="173"/>
    </location>
    <ligand>
        <name>Mg(2+)</name>
        <dbReference type="ChEBI" id="CHEBI:18420"/>
    </ligand>
</feature>
<name>A0A3R5UXJ7_9BACT</name>
<dbReference type="SUPFAM" id="SSF82051">
    <property type="entry name" value="Obg GTP-binding protein N-terminal domain"/>
    <property type="match status" value="1"/>
</dbReference>
<comment type="similarity">
    <text evidence="1 8">Belongs to the TRAFAC class OBG-HflX-like GTPase superfamily. OBG GTPase family.</text>
</comment>
<evidence type="ECO:0000256" key="9">
    <source>
        <dbReference type="SAM" id="MobiDB-lite"/>
    </source>
</evidence>
<evidence type="ECO:0000256" key="5">
    <source>
        <dbReference type="ARBA" id="ARBA00022801"/>
    </source>
</evidence>
<keyword evidence="6 8" id="KW-0460">Magnesium</keyword>
<dbReference type="Pfam" id="PF01926">
    <property type="entry name" value="MMR_HSR1"/>
    <property type="match status" value="1"/>
</dbReference>
<keyword evidence="7 8" id="KW-0342">GTP-binding</keyword>
<dbReference type="PANTHER" id="PTHR11702:SF31">
    <property type="entry name" value="MITOCHONDRIAL RIBOSOME-ASSOCIATED GTPASE 2"/>
    <property type="match status" value="1"/>
</dbReference>
<comment type="cofactor">
    <cofactor evidence="8">
        <name>Mg(2+)</name>
        <dbReference type="ChEBI" id="CHEBI:18420"/>
    </cofactor>
</comment>
<dbReference type="SUPFAM" id="SSF52540">
    <property type="entry name" value="P-loop containing nucleoside triphosphate hydrolases"/>
    <property type="match status" value="1"/>
</dbReference>
<keyword evidence="5 8" id="KW-0378">Hydrolase</keyword>
<dbReference type="EMBL" id="CP035108">
    <property type="protein sequence ID" value="QAR32239.1"/>
    <property type="molecule type" value="Genomic_DNA"/>
</dbReference>
<dbReference type="GO" id="GO:0005737">
    <property type="term" value="C:cytoplasm"/>
    <property type="evidence" value="ECO:0007669"/>
    <property type="project" value="UniProtKB-SubCell"/>
</dbReference>
<comment type="subcellular location">
    <subcellularLocation>
        <location evidence="8">Cytoplasm</location>
    </subcellularLocation>
</comment>
<dbReference type="HAMAP" id="MF_01454">
    <property type="entry name" value="GTPase_Obg"/>
    <property type="match status" value="1"/>
</dbReference>
<evidence type="ECO:0000256" key="2">
    <source>
        <dbReference type="ARBA" id="ARBA00022490"/>
    </source>
</evidence>
<dbReference type="GO" id="GO:0003924">
    <property type="term" value="F:GTPase activity"/>
    <property type="evidence" value="ECO:0007669"/>
    <property type="project" value="UniProtKB-UniRule"/>
</dbReference>
<keyword evidence="13" id="KW-1185">Reference proteome</keyword>
<dbReference type="Gene3D" id="3.40.50.300">
    <property type="entry name" value="P-loop containing nucleotide triphosphate hydrolases"/>
    <property type="match status" value="1"/>
</dbReference>
<dbReference type="FunFam" id="2.70.210.12:FF:000001">
    <property type="entry name" value="GTPase Obg"/>
    <property type="match status" value="1"/>
</dbReference>
<keyword evidence="2 8" id="KW-0963">Cytoplasm</keyword>
<dbReference type="PROSITE" id="PS51883">
    <property type="entry name" value="OBG"/>
    <property type="match status" value="1"/>
</dbReference>
<feature type="binding site" evidence="8">
    <location>
        <begin position="310"/>
        <end position="312"/>
    </location>
    <ligand>
        <name>GTP</name>
        <dbReference type="ChEBI" id="CHEBI:37565"/>
    </ligand>
</feature>
<dbReference type="GO" id="GO:0042254">
    <property type="term" value="P:ribosome biogenesis"/>
    <property type="evidence" value="ECO:0007669"/>
    <property type="project" value="UniProtKB-UniRule"/>
</dbReference>
<dbReference type="CDD" id="cd01898">
    <property type="entry name" value="Obg"/>
    <property type="match status" value="1"/>
</dbReference>
<keyword evidence="3 8" id="KW-0479">Metal-binding</keyword>
<dbReference type="InterPro" id="IPR036726">
    <property type="entry name" value="GTP1_OBG_dom_sf"/>
</dbReference>
<feature type="domain" description="OBG-type G" evidence="10">
    <location>
        <begin position="160"/>
        <end position="329"/>
    </location>
</feature>
<feature type="region of interest" description="Disordered" evidence="9">
    <location>
        <begin position="126"/>
        <end position="148"/>
    </location>
</feature>
<dbReference type="Pfam" id="PF01018">
    <property type="entry name" value="GTP1_OBG"/>
    <property type="match status" value="1"/>
</dbReference>
<evidence type="ECO:0000256" key="6">
    <source>
        <dbReference type="ARBA" id="ARBA00022842"/>
    </source>
</evidence>
<dbReference type="Proteomes" id="UP000287502">
    <property type="component" value="Chromosome"/>
</dbReference>
<gene>
    <name evidence="12" type="primary">obgE</name>
    <name evidence="8" type="synonym">obg</name>
    <name evidence="12" type="ORF">EP073_02155</name>
</gene>
<dbReference type="RefSeq" id="WP_128465526.1">
    <property type="nucleotide sequence ID" value="NZ_CP035108.1"/>
</dbReference>
<evidence type="ECO:0000313" key="12">
    <source>
        <dbReference type="EMBL" id="QAR32239.1"/>
    </source>
</evidence>
<dbReference type="InterPro" id="IPR006073">
    <property type="entry name" value="GTP-bd"/>
</dbReference>
<reference evidence="12 13" key="1">
    <citation type="submission" date="2019-01" db="EMBL/GenBank/DDBJ databases">
        <title>Geovibrio thiophilus DSM 11263, complete genome.</title>
        <authorList>
            <person name="Spring S."/>
            <person name="Bunk B."/>
            <person name="Sproer C."/>
        </authorList>
    </citation>
    <scope>NUCLEOTIDE SEQUENCE [LARGE SCALE GENOMIC DNA]</scope>
    <source>
        <strain evidence="12 13">DSM 11263</strain>
    </source>
</reference>
<evidence type="ECO:0000313" key="13">
    <source>
        <dbReference type="Proteomes" id="UP000287502"/>
    </source>
</evidence>
<dbReference type="PANTHER" id="PTHR11702">
    <property type="entry name" value="DEVELOPMENTALLY REGULATED GTP-BINDING PROTEIN-RELATED"/>
    <property type="match status" value="1"/>
</dbReference>
<dbReference type="PROSITE" id="PS00905">
    <property type="entry name" value="GTP1_OBG"/>
    <property type="match status" value="1"/>
</dbReference>
<dbReference type="InterPro" id="IPR014100">
    <property type="entry name" value="GTP-bd_Obg/CgtA"/>
</dbReference>
<dbReference type="NCBIfam" id="NF008956">
    <property type="entry name" value="PRK12299.1"/>
    <property type="match status" value="1"/>
</dbReference>
<feature type="compositionally biased region" description="Basic and acidic residues" evidence="9">
    <location>
        <begin position="137"/>
        <end position="148"/>
    </location>
</feature>
<evidence type="ECO:0000256" key="8">
    <source>
        <dbReference type="HAMAP-Rule" id="MF_01454"/>
    </source>
</evidence>
<dbReference type="Gene3D" id="2.70.210.12">
    <property type="entry name" value="GTP1/OBG domain"/>
    <property type="match status" value="1"/>
</dbReference>
<keyword evidence="4 8" id="KW-0547">Nucleotide-binding</keyword>
<dbReference type="PIRSF" id="PIRSF002401">
    <property type="entry name" value="GTP_bd_Obg/CgtA"/>
    <property type="match status" value="1"/>
</dbReference>
<protein>
    <recommendedName>
        <fullName evidence="8">GTPase Obg</fullName>
        <ecNumber evidence="8">3.6.5.-</ecNumber>
    </recommendedName>
    <alternativeName>
        <fullName evidence="8">GTP-binding protein Obg</fullName>
    </alternativeName>
</protein>
<dbReference type="InterPro" id="IPR031167">
    <property type="entry name" value="G_OBG"/>
</dbReference>
<dbReference type="InterPro" id="IPR006169">
    <property type="entry name" value="GTP1_OBG_dom"/>
</dbReference>
<sequence>MKFVDSLIIDVEGGHGGNGCCSFRREAYVPRGGPNGGNGGNGGNVILEGDDSKTTLLDLTYNAIYKAKRGVHGKGSDLQGKRGEDILLKVPVGTMIYETETEELIADITQKGEQVIVAAGGRGGRGNASFVSSTHRAPREHTDGEPGEKKRLRLELKLIADVGIIGMPNAGKSTFISTVSAAKPKVADYPFTTLVPNLGVVRGALGEPFVLADMPGLVEGAHEGTGLGMRFLRHIERTRVLVHFVDSSDYDSTMVERYSMIRNELEKYGIGVSEKAELVAATKTDAAMPENLIEFEEFIKKEGKPFFKICSLTKDGVKELLDAAEKILAETEKQNEEDLGAAGQ</sequence>
<organism evidence="12 13">
    <name type="scientific">Geovibrio thiophilus</name>
    <dbReference type="NCBI Taxonomy" id="139438"/>
    <lineage>
        <taxon>Bacteria</taxon>
        <taxon>Pseudomonadati</taxon>
        <taxon>Deferribacterota</taxon>
        <taxon>Deferribacteres</taxon>
        <taxon>Deferribacterales</taxon>
        <taxon>Geovibrionaceae</taxon>
        <taxon>Geovibrio</taxon>
    </lineage>
</organism>
<dbReference type="NCBIfam" id="NF008955">
    <property type="entry name" value="PRK12297.1"/>
    <property type="match status" value="1"/>
</dbReference>
<dbReference type="KEGG" id="gtl:EP073_02155"/>
<proteinExistence type="inferred from homology"/>
<dbReference type="GO" id="GO:0005525">
    <property type="term" value="F:GTP binding"/>
    <property type="evidence" value="ECO:0007669"/>
    <property type="project" value="UniProtKB-UniRule"/>
</dbReference>
<feature type="binding site" evidence="8">
    <location>
        <begin position="213"/>
        <end position="216"/>
    </location>
    <ligand>
        <name>GTP</name>
        <dbReference type="ChEBI" id="CHEBI:37565"/>
    </ligand>
</feature>
<dbReference type="PROSITE" id="PS51710">
    <property type="entry name" value="G_OBG"/>
    <property type="match status" value="1"/>
</dbReference>
<comment type="function">
    <text evidence="8">An essential GTPase which binds GTP, GDP and possibly (p)ppGpp with moderate affinity, with high nucleotide exchange rates and a fairly low GTP hydrolysis rate. Plays a role in control of the cell cycle, stress response, ribosome biogenesis and in those bacteria that undergo differentiation, in morphogenesis control.</text>
</comment>
<feature type="domain" description="Obg" evidence="11">
    <location>
        <begin position="1"/>
        <end position="159"/>
    </location>
</feature>
<feature type="binding site" evidence="8">
    <location>
        <begin position="282"/>
        <end position="285"/>
    </location>
    <ligand>
        <name>GTP</name>
        <dbReference type="ChEBI" id="CHEBI:37565"/>
    </ligand>
</feature>
<dbReference type="OrthoDB" id="9807318at2"/>
<dbReference type="EC" id="3.6.5.-" evidence="8"/>
<dbReference type="NCBIfam" id="TIGR02729">
    <property type="entry name" value="Obg_CgtA"/>
    <property type="match status" value="1"/>
</dbReference>
<evidence type="ECO:0000256" key="1">
    <source>
        <dbReference type="ARBA" id="ARBA00007699"/>
    </source>
</evidence>
<feature type="binding site" evidence="8">
    <location>
        <begin position="166"/>
        <end position="173"/>
    </location>
    <ligand>
        <name>GTP</name>
        <dbReference type="ChEBI" id="CHEBI:37565"/>
    </ligand>
</feature>
<dbReference type="AlphaFoldDB" id="A0A3R5UXJ7"/>
<evidence type="ECO:0000259" key="11">
    <source>
        <dbReference type="PROSITE" id="PS51883"/>
    </source>
</evidence>
<evidence type="ECO:0000259" key="10">
    <source>
        <dbReference type="PROSITE" id="PS51710"/>
    </source>
</evidence>
<dbReference type="InterPro" id="IPR006074">
    <property type="entry name" value="GTP1-OBG_CS"/>
</dbReference>
<dbReference type="InterPro" id="IPR027417">
    <property type="entry name" value="P-loop_NTPase"/>
</dbReference>